<dbReference type="Pfam" id="PF08241">
    <property type="entry name" value="Methyltransf_11"/>
    <property type="match status" value="1"/>
</dbReference>
<reference evidence="2" key="1">
    <citation type="journal article" date="2015" name="Nature">
        <title>Complex archaea that bridge the gap between prokaryotes and eukaryotes.</title>
        <authorList>
            <person name="Spang A."/>
            <person name="Saw J.H."/>
            <person name="Jorgensen S.L."/>
            <person name="Zaremba-Niedzwiedzka K."/>
            <person name="Martijn J."/>
            <person name="Lind A.E."/>
            <person name="van Eijk R."/>
            <person name="Schleper C."/>
            <person name="Guy L."/>
            <person name="Ettema T.J."/>
        </authorList>
    </citation>
    <scope>NUCLEOTIDE SEQUENCE</scope>
</reference>
<protein>
    <recommendedName>
        <fullName evidence="1">Methyltransferase type 11 domain-containing protein</fullName>
    </recommendedName>
</protein>
<comment type="caution">
    <text evidence="2">The sequence shown here is derived from an EMBL/GenBank/DDBJ whole genome shotgun (WGS) entry which is preliminary data.</text>
</comment>
<dbReference type="Gene3D" id="3.40.50.150">
    <property type="entry name" value="Vaccinia Virus protein VP39"/>
    <property type="match status" value="1"/>
</dbReference>
<accession>A0A0F9VXG9</accession>
<evidence type="ECO:0000313" key="2">
    <source>
        <dbReference type="EMBL" id="KKN78156.1"/>
    </source>
</evidence>
<proteinExistence type="predicted"/>
<feature type="domain" description="Methyltransferase type 11" evidence="1">
    <location>
        <begin position="114"/>
        <end position="162"/>
    </location>
</feature>
<dbReference type="EMBL" id="LAZR01000267">
    <property type="protein sequence ID" value="KKN78156.1"/>
    <property type="molecule type" value="Genomic_DNA"/>
</dbReference>
<dbReference type="SUPFAM" id="SSF53335">
    <property type="entry name" value="S-adenosyl-L-methionine-dependent methyltransferases"/>
    <property type="match status" value="1"/>
</dbReference>
<dbReference type="InterPro" id="IPR029063">
    <property type="entry name" value="SAM-dependent_MTases_sf"/>
</dbReference>
<sequence length="251" mass="28207">MGTSDDNEIGDLARPLSVNDGYCPICERDTRFNAWGANLRDTYLCGRCGSIPRERALMHAIELFYPHWRTLIIHESSPAERGVSPKLQAECPQYLSTQFHPTVPEGYLHPTDGWRCENLERQTFGDEQFDLVITQDVLEHIFDPDAACREIARTLRKGGAHIATTPLVRKTKPSIRCASLHPDGTVEQHHPPEYHGNPVDGSGSLVTFWWGYDLANRIDTSAPFNTLLYHVEDPGRGISGPLNEVLVCFKI</sequence>
<gene>
    <name evidence="2" type="ORF">LCGC14_0352570</name>
</gene>
<evidence type="ECO:0000259" key="1">
    <source>
        <dbReference type="Pfam" id="PF08241"/>
    </source>
</evidence>
<dbReference type="InterPro" id="IPR013216">
    <property type="entry name" value="Methyltransf_11"/>
</dbReference>
<name>A0A0F9VXG9_9ZZZZ</name>
<dbReference type="AlphaFoldDB" id="A0A0F9VXG9"/>
<dbReference type="GO" id="GO:0008757">
    <property type="term" value="F:S-adenosylmethionine-dependent methyltransferase activity"/>
    <property type="evidence" value="ECO:0007669"/>
    <property type="project" value="InterPro"/>
</dbReference>
<dbReference type="CDD" id="cd02440">
    <property type="entry name" value="AdoMet_MTases"/>
    <property type="match status" value="1"/>
</dbReference>
<organism evidence="2">
    <name type="scientific">marine sediment metagenome</name>
    <dbReference type="NCBI Taxonomy" id="412755"/>
    <lineage>
        <taxon>unclassified sequences</taxon>
        <taxon>metagenomes</taxon>
        <taxon>ecological metagenomes</taxon>
    </lineage>
</organism>